<name>A0A6S6MAC1_9BACT</name>
<sequence length="95" mass="10393">MADQASATVRMFGALHGIRKDRGQPTEVEVDIPESGCTAVSIVHRLDLPLEKVDGVFINHKIYTLDHLVHQGDHVAFIPIGVPGSRGLFASERNH</sequence>
<keyword evidence="2" id="KW-1185">Reference proteome</keyword>
<organism evidence="1 2">
    <name type="scientific">Citrifermentans bremense</name>
    <dbReference type="NCBI Taxonomy" id="60035"/>
    <lineage>
        <taxon>Bacteria</taxon>
        <taxon>Pseudomonadati</taxon>
        <taxon>Thermodesulfobacteriota</taxon>
        <taxon>Desulfuromonadia</taxon>
        <taxon>Geobacterales</taxon>
        <taxon>Geobacteraceae</taxon>
        <taxon>Citrifermentans</taxon>
    </lineage>
</organism>
<dbReference type="KEGG" id="gbn:GEOBRER4_31650"/>
<protein>
    <recommendedName>
        <fullName evidence="3">MoaD/ThiS family protein</fullName>
    </recommendedName>
</protein>
<dbReference type="AlphaFoldDB" id="A0A6S6MAC1"/>
<dbReference type="RefSeq" id="WP_185243154.1">
    <property type="nucleotide sequence ID" value="NZ_AP023213.1"/>
</dbReference>
<dbReference type="EMBL" id="AP023213">
    <property type="protein sequence ID" value="BCG48415.1"/>
    <property type="molecule type" value="Genomic_DNA"/>
</dbReference>
<dbReference type="InterPro" id="IPR016155">
    <property type="entry name" value="Mopterin_synth/thiamin_S_b"/>
</dbReference>
<evidence type="ECO:0008006" key="3">
    <source>
        <dbReference type="Google" id="ProtNLM"/>
    </source>
</evidence>
<reference evidence="1 2" key="1">
    <citation type="submission" date="2020-06" db="EMBL/GenBank/DDBJ databases">
        <title>Interaction of electrochemicaly active bacteria, Geobacter bremensis R4 on different carbon anode.</title>
        <authorList>
            <person name="Meng L."/>
            <person name="Yoshida N."/>
        </authorList>
    </citation>
    <scope>NUCLEOTIDE SEQUENCE [LARGE SCALE GENOMIC DNA]</scope>
    <source>
        <strain evidence="1 2">R4</strain>
    </source>
</reference>
<proteinExistence type="predicted"/>
<gene>
    <name evidence="1" type="ORF">GEOBRER4_n3304</name>
</gene>
<accession>A0A6S6MAC1</accession>
<evidence type="ECO:0000313" key="1">
    <source>
        <dbReference type="EMBL" id="BCG48415.1"/>
    </source>
</evidence>
<evidence type="ECO:0000313" key="2">
    <source>
        <dbReference type="Proteomes" id="UP000515472"/>
    </source>
</evidence>
<dbReference type="SUPFAM" id="SSF54285">
    <property type="entry name" value="MoaD/ThiS"/>
    <property type="match status" value="1"/>
</dbReference>
<dbReference type="Proteomes" id="UP000515472">
    <property type="component" value="Chromosome"/>
</dbReference>